<evidence type="ECO:0000259" key="3">
    <source>
        <dbReference type="Pfam" id="PF08386"/>
    </source>
</evidence>
<gene>
    <name evidence="4" type="ORF">DFI_06815</name>
</gene>
<dbReference type="Gene3D" id="3.40.50.1820">
    <property type="entry name" value="alpha/beta hydrolase"/>
    <property type="match status" value="1"/>
</dbReference>
<dbReference type="InterPro" id="IPR013595">
    <property type="entry name" value="Pept_S33_TAP-like_C"/>
</dbReference>
<dbReference type="GO" id="GO:0047372">
    <property type="term" value="F:monoacylglycerol lipase activity"/>
    <property type="evidence" value="ECO:0007669"/>
    <property type="project" value="TreeGrafter"/>
</dbReference>
<feature type="region of interest" description="Disordered" evidence="1">
    <location>
        <begin position="1"/>
        <end position="27"/>
    </location>
</feature>
<dbReference type="InterPro" id="IPR029058">
    <property type="entry name" value="AB_hydrolase_fold"/>
</dbReference>
<dbReference type="AlphaFoldDB" id="A0A221SVU6"/>
<dbReference type="InterPro" id="IPR000073">
    <property type="entry name" value="AB_hydrolase_1"/>
</dbReference>
<sequence length="263" mass="28151">MRRAPRPPAEWFQAEPGGPRLSVQRTGSGGPPVVLLHGLSGSAHWWRDNVPALAEGHDVYLLELAGFGRAWRDRALSVTDAAHLIGAWLAARDLHDVTLIGHSMGGQISALVAAQHPERVRNLVLACASGLLESSVQRAALNLPRALATGRKSFVPRILADGLRAGPRNLWLSSSSLLTGGLQDVLPTLKARTLVVWGGRDALVPVQLGRRMSAAIPGATHVEFDRAGHVVMVDAAEDFNRAVLDFLRDDHQKDRGNAGDASS</sequence>
<reference evidence="4 5" key="1">
    <citation type="submission" date="2017-05" db="EMBL/GenBank/DDBJ databases">
        <title>The complete genome sequence of Deinococcus ficus isolated from the rhizosphere of the Ficus religiosa L. in Taiwan.</title>
        <authorList>
            <person name="Wu K.-M."/>
            <person name="Liao T.-L."/>
            <person name="Liu Y.-M."/>
            <person name="Young C.-C."/>
            <person name="Tsai S.-F."/>
        </authorList>
    </citation>
    <scope>NUCLEOTIDE SEQUENCE [LARGE SCALE GENOMIC DNA]</scope>
    <source>
        <strain evidence="4 5">CC-FR2-10</strain>
    </source>
</reference>
<evidence type="ECO:0000256" key="1">
    <source>
        <dbReference type="SAM" id="MobiDB-lite"/>
    </source>
</evidence>
<dbReference type="GO" id="GO:0016020">
    <property type="term" value="C:membrane"/>
    <property type="evidence" value="ECO:0007669"/>
    <property type="project" value="TreeGrafter"/>
</dbReference>
<dbReference type="GO" id="GO:0046464">
    <property type="term" value="P:acylglycerol catabolic process"/>
    <property type="evidence" value="ECO:0007669"/>
    <property type="project" value="TreeGrafter"/>
</dbReference>
<dbReference type="EMBL" id="CP021081">
    <property type="protein sequence ID" value="ASN80750.1"/>
    <property type="molecule type" value="Genomic_DNA"/>
</dbReference>
<dbReference type="Proteomes" id="UP000259030">
    <property type="component" value="Chromosome"/>
</dbReference>
<organism evidence="4 5">
    <name type="scientific">Deinococcus ficus</name>
    <dbReference type="NCBI Taxonomy" id="317577"/>
    <lineage>
        <taxon>Bacteria</taxon>
        <taxon>Thermotogati</taxon>
        <taxon>Deinococcota</taxon>
        <taxon>Deinococci</taxon>
        <taxon>Deinococcales</taxon>
        <taxon>Deinococcaceae</taxon>
        <taxon>Deinococcus</taxon>
    </lineage>
</organism>
<dbReference type="Pfam" id="PF08386">
    <property type="entry name" value="Abhydrolase_4"/>
    <property type="match status" value="1"/>
</dbReference>
<evidence type="ECO:0000313" key="4">
    <source>
        <dbReference type="EMBL" id="ASN80750.1"/>
    </source>
</evidence>
<dbReference type="RefSeq" id="WP_081425798.1">
    <property type="nucleotide sequence ID" value="NZ_CP021081.1"/>
</dbReference>
<evidence type="ECO:0000313" key="5">
    <source>
        <dbReference type="Proteomes" id="UP000259030"/>
    </source>
</evidence>
<dbReference type="STRING" id="317577.GCA_000419625_02552"/>
<accession>A0A221SVU6</accession>
<name>A0A221SVU6_9DEIO</name>
<dbReference type="KEGG" id="dfc:DFI_06815"/>
<keyword evidence="4" id="KW-0378">Hydrolase</keyword>
<dbReference type="PANTHER" id="PTHR43798">
    <property type="entry name" value="MONOACYLGLYCEROL LIPASE"/>
    <property type="match status" value="1"/>
</dbReference>
<dbReference type="SUPFAM" id="SSF53474">
    <property type="entry name" value="alpha/beta-Hydrolases"/>
    <property type="match status" value="1"/>
</dbReference>
<dbReference type="PANTHER" id="PTHR43798:SF5">
    <property type="entry name" value="MONOACYLGLYCEROL LIPASE ABHD6"/>
    <property type="match status" value="1"/>
</dbReference>
<evidence type="ECO:0000259" key="2">
    <source>
        <dbReference type="Pfam" id="PF00561"/>
    </source>
</evidence>
<dbReference type="PRINTS" id="PR00111">
    <property type="entry name" value="ABHYDROLASE"/>
</dbReference>
<feature type="domain" description="Peptidase S33 tripeptidyl aminopeptidase-like C-terminal" evidence="3">
    <location>
        <begin position="190"/>
        <end position="256"/>
    </location>
</feature>
<proteinExistence type="predicted"/>
<protein>
    <submittedName>
        <fullName evidence="4">Alpha/beta hydrolase</fullName>
    </submittedName>
</protein>
<dbReference type="Pfam" id="PF00561">
    <property type="entry name" value="Abhydrolase_1"/>
    <property type="match status" value="1"/>
</dbReference>
<dbReference type="InterPro" id="IPR050266">
    <property type="entry name" value="AB_hydrolase_sf"/>
</dbReference>
<keyword evidence="5" id="KW-1185">Reference proteome</keyword>
<feature type="domain" description="AB hydrolase-1" evidence="2">
    <location>
        <begin position="31"/>
        <end position="131"/>
    </location>
</feature>